<dbReference type="SMART" id="SM00530">
    <property type="entry name" value="HTH_XRE"/>
    <property type="match status" value="1"/>
</dbReference>
<dbReference type="CDD" id="cd00093">
    <property type="entry name" value="HTH_XRE"/>
    <property type="match status" value="1"/>
</dbReference>
<dbReference type="KEGG" id="tvr:TVD_05225"/>
<protein>
    <submittedName>
        <fullName evidence="1">XRE family transcriptional regulator</fullName>
    </submittedName>
</protein>
<proteinExistence type="predicted"/>
<sequence>MKTHEELKAELLEDSEVRREYEQLGPEFEFIEALLDARARAGLSQAEVARRMGTTQSVVARLEGGRSAPTWKTLCRYAEATGRRLRLHLEDRA</sequence>
<dbReference type="RefSeq" id="WP_017926249.1">
    <property type="nucleotide sequence ID" value="NZ_CP011367.1"/>
</dbReference>
<dbReference type="Gene3D" id="1.10.260.40">
    <property type="entry name" value="lambda repressor-like DNA-binding domains"/>
    <property type="match status" value="1"/>
</dbReference>
<keyword evidence="2" id="KW-1185">Reference proteome</keyword>
<dbReference type="PATRIC" id="fig|106634.4.peg.1067"/>
<evidence type="ECO:0000313" key="1">
    <source>
        <dbReference type="EMBL" id="AKJ94805.1"/>
    </source>
</evidence>
<gene>
    <name evidence="1" type="ORF">TVD_05225</name>
</gene>
<dbReference type="SUPFAM" id="SSF47413">
    <property type="entry name" value="lambda repressor-like DNA-binding domains"/>
    <property type="match status" value="1"/>
</dbReference>
<reference evidence="1 2" key="1">
    <citation type="submission" date="2015-04" db="EMBL/GenBank/DDBJ databases">
        <title>Complete Sequence for the Genome of the Thioalkalivibrio versutus D301.</title>
        <authorList>
            <person name="Mu T."/>
            <person name="Zhou J."/>
            <person name="Xu X."/>
        </authorList>
    </citation>
    <scope>NUCLEOTIDE SEQUENCE [LARGE SCALE GENOMIC DNA]</scope>
    <source>
        <strain evidence="1 2">D301</strain>
    </source>
</reference>
<accession>A0A0G3G0T3</accession>
<dbReference type="OrthoDB" id="9792093at2"/>
<dbReference type="GO" id="GO:0003677">
    <property type="term" value="F:DNA binding"/>
    <property type="evidence" value="ECO:0007669"/>
    <property type="project" value="InterPro"/>
</dbReference>
<name>A0A0G3G0T3_9GAMM</name>
<organism evidence="1 2">
    <name type="scientific">Thioalkalivibrio versutus</name>
    <dbReference type="NCBI Taxonomy" id="106634"/>
    <lineage>
        <taxon>Bacteria</taxon>
        <taxon>Pseudomonadati</taxon>
        <taxon>Pseudomonadota</taxon>
        <taxon>Gammaproteobacteria</taxon>
        <taxon>Chromatiales</taxon>
        <taxon>Ectothiorhodospiraceae</taxon>
        <taxon>Thioalkalivibrio</taxon>
    </lineage>
</organism>
<dbReference type="AlphaFoldDB" id="A0A0G3G0T3"/>
<dbReference type="InterPro" id="IPR010982">
    <property type="entry name" value="Lambda_DNA-bd_dom_sf"/>
</dbReference>
<evidence type="ECO:0000313" key="2">
    <source>
        <dbReference type="Proteomes" id="UP000064201"/>
    </source>
</evidence>
<dbReference type="Proteomes" id="UP000064201">
    <property type="component" value="Chromosome"/>
</dbReference>
<dbReference type="Pfam" id="PF01381">
    <property type="entry name" value="HTH_3"/>
    <property type="match status" value="1"/>
</dbReference>
<dbReference type="InterPro" id="IPR001387">
    <property type="entry name" value="Cro/C1-type_HTH"/>
</dbReference>
<dbReference type="STRING" id="106634.TVD_05225"/>
<dbReference type="PROSITE" id="PS50943">
    <property type="entry name" value="HTH_CROC1"/>
    <property type="match status" value="1"/>
</dbReference>
<dbReference type="EMBL" id="CP011367">
    <property type="protein sequence ID" value="AKJ94805.1"/>
    <property type="molecule type" value="Genomic_DNA"/>
</dbReference>